<gene>
    <name evidence="7" type="ORF">M9458_002435</name>
</gene>
<dbReference type="InterPro" id="IPR010918">
    <property type="entry name" value="PurM-like_C_dom"/>
</dbReference>
<evidence type="ECO:0000259" key="6">
    <source>
        <dbReference type="Pfam" id="PF02769"/>
    </source>
</evidence>
<comment type="pathway">
    <text evidence="1">Purine metabolism; IMP biosynthesis via de novo pathway; 5-amino-1-(5-phospho-D-ribosyl)imidazole from N(2)-formyl-N(1)-(5-phospho-D-ribosyl)glycinamide: step 2/2.</text>
</comment>
<dbReference type="EMBL" id="JAMKFB020000001">
    <property type="protein sequence ID" value="KAL0204417.1"/>
    <property type="molecule type" value="Genomic_DNA"/>
</dbReference>
<evidence type="ECO:0000256" key="1">
    <source>
        <dbReference type="ARBA" id="ARBA00004686"/>
    </source>
</evidence>
<evidence type="ECO:0000256" key="3">
    <source>
        <dbReference type="ARBA" id="ARBA00022598"/>
    </source>
</evidence>
<evidence type="ECO:0000313" key="7">
    <source>
        <dbReference type="EMBL" id="KAL0204417.1"/>
    </source>
</evidence>
<reference evidence="7 8" key="1">
    <citation type="submission" date="2024-05" db="EMBL/GenBank/DDBJ databases">
        <title>Genome sequencing and assembly of Indian major carp, Cirrhinus mrigala (Hamilton, 1822).</title>
        <authorList>
            <person name="Mohindra V."/>
            <person name="Chowdhury L.M."/>
            <person name="Lal K."/>
            <person name="Jena J.K."/>
        </authorList>
    </citation>
    <scope>NUCLEOTIDE SEQUENCE [LARGE SCALE GENOMIC DNA]</scope>
    <source>
        <strain evidence="7">CM1030</strain>
        <tissue evidence="7">Blood</tissue>
    </source>
</reference>
<dbReference type="EC" id="6.3.3.1" evidence="2"/>
<dbReference type="PANTHER" id="PTHR10520:SF12">
    <property type="entry name" value="TRIFUNCTIONAL PURINE BIOSYNTHETIC PROTEIN ADENOSINE-3"/>
    <property type="match status" value="1"/>
</dbReference>
<keyword evidence="4" id="KW-0547">Nucleotide-binding</keyword>
<keyword evidence="8" id="KW-1185">Reference proteome</keyword>
<keyword evidence="5" id="KW-0067">ATP-binding</keyword>
<feature type="non-terminal residue" evidence="7">
    <location>
        <position position="1"/>
    </location>
</feature>
<protein>
    <recommendedName>
        <fullName evidence="2">phosphoribosylformylglycinamidine cyclo-ligase</fullName>
        <ecNumber evidence="2">6.3.3.1</ecNumber>
    </recommendedName>
</protein>
<dbReference type="GO" id="GO:0004641">
    <property type="term" value="F:phosphoribosylformylglycinamidine cyclo-ligase activity"/>
    <property type="evidence" value="ECO:0007669"/>
    <property type="project" value="UniProtKB-EC"/>
</dbReference>
<dbReference type="Proteomes" id="UP001529510">
    <property type="component" value="Unassembled WGS sequence"/>
</dbReference>
<name>A0ABD0S2Z4_CIRMR</name>
<feature type="non-terminal residue" evidence="7">
    <location>
        <position position="140"/>
    </location>
</feature>
<organism evidence="7 8">
    <name type="scientific">Cirrhinus mrigala</name>
    <name type="common">Mrigala</name>
    <dbReference type="NCBI Taxonomy" id="683832"/>
    <lineage>
        <taxon>Eukaryota</taxon>
        <taxon>Metazoa</taxon>
        <taxon>Chordata</taxon>
        <taxon>Craniata</taxon>
        <taxon>Vertebrata</taxon>
        <taxon>Euteleostomi</taxon>
        <taxon>Actinopterygii</taxon>
        <taxon>Neopterygii</taxon>
        <taxon>Teleostei</taxon>
        <taxon>Ostariophysi</taxon>
        <taxon>Cypriniformes</taxon>
        <taxon>Cyprinidae</taxon>
        <taxon>Labeoninae</taxon>
        <taxon>Labeonini</taxon>
        <taxon>Cirrhinus</taxon>
    </lineage>
</organism>
<evidence type="ECO:0000256" key="4">
    <source>
        <dbReference type="ARBA" id="ARBA00022741"/>
    </source>
</evidence>
<dbReference type="GO" id="GO:0005524">
    <property type="term" value="F:ATP binding"/>
    <property type="evidence" value="ECO:0007669"/>
    <property type="project" value="UniProtKB-KW"/>
</dbReference>
<evidence type="ECO:0000256" key="2">
    <source>
        <dbReference type="ARBA" id="ARBA00013047"/>
    </source>
</evidence>
<dbReference type="Pfam" id="PF02769">
    <property type="entry name" value="AIRS_C"/>
    <property type="match status" value="1"/>
</dbReference>
<evidence type="ECO:0000256" key="5">
    <source>
        <dbReference type="ARBA" id="ARBA00022840"/>
    </source>
</evidence>
<keyword evidence="3" id="KW-0436">Ligase</keyword>
<feature type="domain" description="PurM-like C-terminal" evidence="6">
    <location>
        <begin position="39"/>
        <end position="140"/>
    </location>
</feature>
<comment type="caution">
    <text evidence="7">The sequence shown here is derived from an EMBL/GenBank/DDBJ whole genome shotgun (WGS) entry which is preliminary data.</text>
</comment>
<dbReference type="InterPro" id="IPR036676">
    <property type="entry name" value="PurM-like_C_sf"/>
</dbReference>
<dbReference type="AlphaFoldDB" id="A0ABD0S2Z4"/>
<dbReference type="SUPFAM" id="SSF56042">
    <property type="entry name" value="PurM C-terminal domain-like"/>
    <property type="match status" value="1"/>
</dbReference>
<dbReference type="InterPro" id="IPR036921">
    <property type="entry name" value="PurM-like_N_sf"/>
</dbReference>
<dbReference type="PANTHER" id="PTHR10520">
    <property type="entry name" value="TRIFUNCTIONAL PURINE BIOSYNTHETIC PROTEIN ADENOSINE-3-RELATED"/>
    <property type="match status" value="1"/>
</dbReference>
<proteinExistence type="predicted"/>
<accession>A0ABD0S2Z4</accession>
<sequence length="140" mass="14784">GETAEMPGVYGAGEYDLAGFCVGAVERGAVLPRLKDIMEGDLLIGVASSGIHSNGFSLVRQILERSGLQYDSPAPFGRPGQTICICDVLTPALCFEGEVLLTPTKIYSRLLQPILRSGAVKAYAHITGGGLLENIPRVLP</sequence>
<dbReference type="Gene3D" id="3.30.1330.10">
    <property type="entry name" value="PurM-like, N-terminal domain"/>
    <property type="match status" value="1"/>
</dbReference>
<evidence type="ECO:0000313" key="8">
    <source>
        <dbReference type="Proteomes" id="UP001529510"/>
    </source>
</evidence>
<dbReference type="Gene3D" id="3.90.650.10">
    <property type="entry name" value="PurM-like C-terminal domain"/>
    <property type="match status" value="1"/>
</dbReference>
<dbReference type="InterPro" id="IPR004733">
    <property type="entry name" value="PurM_cligase"/>
</dbReference>